<dbReference type="RefSeq" id="WP_193926887.1">
    <property type="nucleotide sequence ID" value="NZ_JADEYC010000005.1"/>
</dbReference>
<dbReference type="AlphaFoldDB" id="A0A929B5C1"/>
<proteinExistence type="predicted"/>
<name>A0A929B5C1_9PSEU</name>
<evidence type="ECO:0000313" key="4">
    <source>
        <dbReference type="EMBL" id="MBE9373444.1"/>
    </source>
</evidence>
<feature type="region of interest" description="Disordered" evidence="1">
    <location>
        <begin position="22"/>
        <end position="46"/>
    </location>
</feature>
<protein>
    <submittedName>
        <fullName evidence="4">SH3 domain-containing protein</fullName>
    </submittedName>
</protein>
<evidence type="ECO:0000259" key="3">
    <source>
        <dbReference type="PROSITE" id="PS51781"/>
    </source>
</evidence>
<keyword evidence="5" id="KW-1185">Reference proteome</keyword>
<evidence type="ECO:0000256" key="2">
    <source>
        <dbReference type="SAM" id="SignalP"/>
    </source>
</evidence>
<dbReference type="Pfam" id="PF08239">
    <property type="entry name" value="SH3_3"/>
    <property type="match status" value="1"/>
</dbReference>
<organism evidence="4 5">
    <name type="scientific">Saccharopolyspora montiporae</name>
    <dbReference type="NCBI Taxonomy" id="2781240"/>
    <lineage>
        <taxon>Bacteria</taxon>
        <taxon>Bacillati</taxon>
        <taxon>Actinomycetota</taxon>
        <taxon>Actinomycetes</taxon>
        <taxon>Pseudonocardiales</taxon>
        <taxon>Pseudonocardiaceae</taxon>
        <taxon>Saccharopolyspora</taxon>
    </lineage>
</organism>
<feature type="chain" id="PRO_5037943909" evidence="2">
    <location>
        <begin position="26"/>
        <end position="115"/>
    </location>
</feature>
<comment type="caution">
    <text evidence="4">The sequence shown here is derived from an EMBL/GenBank/DDBJ whole genome shotgun (WGS) entry which is preliminary data.</text>
</comment>
<evidence type="ECO:0000256" key="1">
    <source>
        <dbReference type="SAM" id="MobiDB-lite"/>
    </source>
</evidence>
<dbReference type="InterPro" id="IPR003646">
    <property type="entry name" value="SH3-like_bac-type"/>
</dbReference>
<accession>A0A929B5C1</accession>
<dbReference type="Gene3D" id="2.30.30.40">
    <property type="entry name" value="SH3 Domains"/>
    <property type="match status" value="1"/>
</dbReference>
<evidence type="ECO:0000313" key="5">
    <source>
        <dbReference type="Proteomes" id="UP000598360"/>
    </source>
</evidence>
<sequence>MRKFTTGLALAAGIALSTVAPGVAASEPAPPPPPPNCSKTEPDKDNSKYAKLFRTNHVNVRSGPSTTCKALGQGVTSQKVDLHCTAGTWTYLRLSTGVEGWVNNGYLKDTSDVHC</sequence>
<reference evidence="4" key="1">
    <citation type="submission" date="2020-10" db="EMBL/GenBank/DDBJ databases">
        <title>Diversity and distribution of actinomycetes associated with coral in the coast of Hainan.</title>
        <authorList>
            <person name="Li F."/>
        </authorList>
    </citation>
    <scope>NUCLEOTIDE SEQUENCE</scope>
    <source>
        <strain evidence="4">HNM0983</strain>
    </source>
</reference>
<dbReference type="EMBL" id="JADEYC010000005">
    <property type="protein sequence ID" value="MBE9373444.1"/>
    <property type="molecule type" value="Genomic_DNA"/>
</dbReference>
<dbReference type="PROSITE" id="PS51781">
    <property type="entry name" value="SH3B"/>
    <property type="match status" value="1"/>
</dbReference>
<keyword evidence="2" id="KW-0732">Signal</keyword>
<gene>
    <name evidence="4" type="ORF">IQ251_03180</name>
</gene>
<feature type="domain" description="SH3b" evidence="3">
    <location>
        <begin position="45"/>
        <end position="111"/>
    </location>
</feature>
<dbReference type="Proteomes" id="UP000598360">
    <property type="component" value="Unassembled WGS sequence"/>
</dbReference>
<feature type="signal peptide" evidence="2">
    <location>
        <begin position="1"/>
        <end position="25"/>
    </location>
</feature>
<dbReference type="SMART" id="SM00287">
    <property type="entry name" value="SH3b"/>
    <property type="match status" value="1"/>
</dbReference>